<dbReference type="GO" id="GO:0004349">
    <property type="term" value="F:glutamate 5-kinase activity"/>
    <property type="evidence" value="ECO:0007669"/>
    <property type="project" value="UniProtKB-UniRule"/>
</dbReference>
<protein>
    <recommendedName>
        <fullName evidence="8">Glutamate 5-kinase</fullName>
        <ecNumber evidence="8">2.7.2.11</ecNumber>
    </recommendedName>
    <alternativeName>
        <fullName evidence="8">Gamma-glutamyl kinase</fullName>
        <shortName evidence="8">GK</shortName>
    </alternativeName>
</protein>
<dbReference type="InterPro" id="IPR005715">
    <property type="entry name" value="Glu_5kinase/COase_Synthase"/>
</dbReference>
<dbReference type="SUPFAM" id="SSF53633">
    <property type="entry name" value="Carbamate kinase-like"/>
    <property type="match status" value="1"/>
</dbReference>
<reference evidence="10 11" key="1">
    <citation type="submission" date="2016-10" db="EMBL/GenBank/DDBJ databases">
        <title>Complete Genome Sequence of Peptococcaceae strain DCMF.</title>
        <authorList>
            <person name="Edwards R.J."/>
            <person name="Holland S.I."/>
            <person name="Deshpande N.P."/>
            <person name="Wong Y.K."/>
            <person name="Ertan H."/>
            <person name="Manefield M."/>
            <person name="Russell T.L."/>
            <person name="Lee M.J."/>
        </authorList>
    </citation>
    <scope>NUCLEOTIDE SEQUENCE [LARGE SCALE GENOMIC DNA]</scope>
    <source>
        <strain evidence="10 11">DCMF</strain>
    </source>
</reference>
<keyword evidence="1 8" id="KW-0963">Cytoplasm</keyword>
<dbReference type="UniPathway" id="UPA00098">
    <property type="reaction ID" value="UER00359"/>
</dbReference>
<dbReference type="CDD" id="cd04242">
    <property type="entry name" value="AAK_G5K_ProB"/>
    <property type="match status" value="1"/>
</dbReference>
<evidence type="ECO:0000256" key="3">
    <source>
        <dbReference type="ARBA" id="ARBA00022650"/>
    </source>
</evidence>
<dbReference type="GO" id="GO:0005829">
    <property type="term" value="C:cytosol"/>
    <property type="evidence" value="ECO:0007669"/>
    <property type="project" value="TreeGrafter"/>
</dbReference>
<dbReference type="InterPro" id="IPR015947">
    <property type="entry name" value="PUA-like_sf"/>
</dbReference>
<feature type="domain" description="PUA" evidence="9">
    <location>
        <begin position="286"/>
        <end position="369"/>
    </location>
</feature>
<dbReference type="Pfam" id="PF01472">
    <property type="entry name" value="PUA"/>
    <property type="match status" value="1"/>
</dbReference>
<dbReference type="FunFam" id="3.40.1160.10:FF:000018">
    <property type="entry name" value="Glutamate 5-kinase"/>
    <property type="match status" value="1"/>
</dbReference>
<feature type="binding site" evidence="8">
    <location>
        <position position="158"/>
    </location>
    <ligand>
        <name>substrate</name>
    </ligand>
</feature>
<dbReference type="RefSeq" id="WP_148134725.1">
    <property type="nucleotide sequence ID" value="NZ_CP017634.1"/>
</dbReference>
<evidence type="ECO:0000256" key="8">
    <source>
        <dbReference type="HAMAP-Rule" id="MF_00456"/>
    </source>
</evidence>
<dbReference type="Gene3D" id="2.30.130.10">
    <property type="entry name" value="PUA domain"/>
    <property type="match status" value="1"/>
</dbReference>
<dbReference type="PROSITE" id="PS00902">
    <property type="entry name" value="GLUTAMATE_5_KINASE"/>
    <property type="match status" value="1"/>
</dbReference>
<dbReference type="EMBL" id="CP017634">
    <property type="protein sequence ID" value="ATW28567.1"/>
    <property type="molecule type" value="Genomic_DNA"/>
</dbReference>
<dbReference type="InterPro" id="IPR036974">
    <property type="entry name" value="PUA_sf"/>
</dbReference>
<evidence type="ECO:0000256" key="7">
    <source>
        <dbReference type="ARBA" id="ARBA00022840"/>
    </source>
</evidence>
<dbReference type="EC" id="2.7.2.11" evidence="8"/>
<dbReference type="GO" id="GO:0003723">
    <property type="term" value="F:RNA binding"/>
    <property type="evidence" value="ECO:0007669"/>
    <property type="project" value="InterPro"/>
</dbReference>
<dbReference type="AlphaFoldDB" id="A0A3G1L1M7"/>
<dbReference type="CDD" id="cd21157">
    <property type="entry name" value="PUA_G5K"/>
    <property type="match status" value="1"/>
</dbReference>
<proteinExistence type="inferred from homology"/>
<feature type="binding site" evidence="8">
    <location>
        <position position="59"/>
    </location>
    <ligand>
        <name>substrate</name>
    </ligand>
</feature>
<evidence type="ECO:0000256" key="4">
    <source>
        <dbReference type="ARBA" id="ARBA00022679"/>
    </source>
</evidence>
<dbReference type="HAMAP" id="MF_00456">
    <property type="entry name" value="ProB"/>
    <property type="match status" value="1"/>
</dbReference>
<comment type="function">
    <text evidence="8">Catalyzes the transfer of a phosphate group to glutamate to form L-glutamate 5-phosphate.</text>
</comment>
<dbReference type="Gene3D" id="3.40.1160.10">
    <property type="entry name" value="Acetylglutamate kinase-like"/>
    <property type="match status" value="1"/>
</dbReference>
<keyword evidence="5 8" id="KW-0547">Nucleotide-binding</keyword>
<dbReference type="Pfam" id="PF00696">
    <property type="entry name" value="AA_kinase"/>
    <property type="match status" value="1"/>
</dbReference>
<dbReference type="InterPro" id="IPR036393">
    <property type="entry name" value="AceGlu_kinase-like_sf"/>
</dbReference>
<dbReference type="SMART" id="SM00359">
    <property type="entry name" value="PUA"/>
    <property type="match status" value="1"/>
</dbReference>
<dbReference type="OrthoDB" id="9804434at2"/>
<keyword evidence="6 8" id="KW-0418">Kinase</keyword>
<evidence type="ECO:0000313" key="11">
    <source>
        <dbReference type="Proteomes" id="UP000323521"/>
    </source>
</evidence>
<sequence length="378" mass="40771">MALLISKNDLAHAKRIVIKVGTSTLTHKTGKLDLKLIDKLACTLTNAVNRGKEVILVTSGAVGVGMGRLGMREKPKSIPEKQAAAAVGQGILLQMYEKMFGEYGQTVAQVLLTRGDIGDRKRYLNARNTLNTLLSMGIIPIINENDTVAWEEIRFGDNDTLAALVGGLIDADLLILMSDIAGLCDGNPKENKEAKLIPLIEEITPEIEALAGGAGTRWGSGGMLTKIHAAKIAGDSGIPMVIAQGENPAVLDEIMDGKDVGTLFVPKEYKLQHRKRWIAYGAELQGTLWVDKGAEEAIVALGKSLLPIGVVGFEGNFDPGATVSVQSADHKEFARGIVDYGSKDLGMIMGHKSREIETILGYKEYDYVIHRNNMVLKV</sequence>
<evidence type="ECO:0000259" key="9">
    <source>
        <dbReference type="SMART" id="SM00359"/>
    </source>
</evidence>
<evidence type="ECO:0000313" key="10">
    <source>
        <dbReference type="EMBL" id="ATW28567.1"/>
    </source>
</evidence>
<feature type="binding site" evidence="8">
    <location>
        <position position="146"/>
    </location>
    <ligand>
        <name>substrate</name>
    </ligand>
</feature>
<dbReference type="InterPro" id="IPR001057">
    <property type="entry name" value="Glu/AcGlu_kinase"/>
</dbReference>
<comment type="catalytic activity">
    <reaction evidence="8">
        <text>L-glutamate + ATP = L-glutamyl 5-phosphate + ADP</text>
        <dbReference type="Rhea" id="RHEA:14877"/>
        <dbReference type="ChEBI" id="CHEBI:29985"/>
        <dbReference type="ChEBI" id="CHEBI:30616"/>
        <dbReference type="ChEBI" id="CHEBI:58274"/>
        <dbReference type="ChEBI" id="CHEBI:456216"/>
        <dbReference type="EC" id="2.7.2.11"/>
    </reaction>
</comment>
<dbReference type="Proteomes" id="UP000323521">
    <property type="component" value="Chromosome"/>
</dbReference>
<keyword evidence="11" id="KW-1185">Reference proteome</keyword>
<dbReference type="InterPro" id="IPR019797">
    <property type="entry name" value="Glutamate_5-kinase_CS"/>
</dbReference>
<keyword evidence="4 8" id="KW-0808">Transferase</keyword>
<dbReference type="PROSITE" id="PS50890">
    <property type="entry name" value="PUA"/>
    <property type="match status" value="1"/>
</dbReference>
<dbReference type="PIRSF" id="PIRSF000729">
    <property type="entry name" value="GK"/>
    <property type="match status" value="1"/>
</dbReference>
<dbReference type="PRINTS" id="PR00474">
    <property type="entry name" value="GLU5KINASE"/>
</dbReference>
<name>A0A3G1L1M7_FORW1</name>
<dbReference type="GO" id="GO:0055129">
    <property type="term" value="P:L-proline biosynthetic process"/>
    <property type="evidence" value="ECO:0007669"/>
    <property type="project" value="UniProtKB-UniRule"/>
</dbReference>
<dbReference type="InterPro" id="IPR002478">
    <property type="entry name" value="PUA"/>
</dbReference>
<dbReference type="GO" id="GO:0005524">
    <property type="term" value="F:ATP binding"/>
    <property type="evidence" value="ECO:0007669"/>
    <property type="project" value="UniProtKB-KW"/>
</dbReference>
<evidence type="ECO:0000256" key="6">
    <source>
        <dbReference type="ARBA" id="ARBA00022777"/>
    </source>
</evidence>
<evidence type="ECO:0000256" key="2">
    <source>
        <dbReference type="ARBA" id="ARBA00022605"/>
    </source>
</evidence>
<accession>A0A3G1L1M7</accession>
<feature type="binding site" evidence="8">
    <location>
        <begin position="220"/>
        <end position="226"/>
    </location>
    <ligand>
        <name>ATP</name>
        <dbReference type="ChEBI" id="CHEBI:30616"/>
    </ligand>
</feature>
<keyword evidence="3 8" id="KW-0641">Proline biosynthesis</keyword>
<dbReference type="FunFam" id="2.30.130.10:FF:000007">
    <property type="entry name" value="Glutamate 5-kinase"/>
    <property type="match status" value="1"/>
</dbReference>
<feature type="binding site" evidence="8">
    <location>
        <position position="19"/>
    </location>
    <ligand>
        <name>ATP</name>
        <dbReference type="ChEBI" id="CHEBI:30616"/>
    </ligand>
</feature>
<dbReference type="PANTHER" id="PTHR43654">
    <property type="entry name" value="GLUTAMATE 5-KINASE"/>
    <property type="match status" value="1"/>
</dbReference>
<comment type="similarity">
    <text evidence="8">Belongs to the glutamate 5-kinase family.</text>
</comment>
<dbReference type="NCBIfam" id="TIGR01027">
    <property type="entry name" value="proB"/>
    <property type="match status" value="1"/>
</dbReference>
<comment type="subcellular location">
    <subcellularLocation>
        <location evidence="8">Cytoplasm</location>
    </subcellularLocation>
</comment>
<dbReference type="InterPro" id="IPR041739">
    <property type="entry name" value="G5K_ProB"/>
</dbReference>
<dbReference type="InterPro" id="IPR011529">
    <property type="entry name" value="Glu_5kinase"/>
</dbReference>
<dbReference type="SUPFAM" id="SSF88697">
    <property type="entry name" value="PUA domain-like"/>
    <property type="match status" value="1"/>
</dbReference>
<comment type="pathway">
    <text evidence="8">Amino-acid biosynthesis; L-proline biosynthesis; L-glutamate 5-semialdehyde from L-glutamate: step 1/2.</text>
</comment>
<feature type="binding site" evidence="8">
    <location>
        <begin position="178"/>
        <end position="179"/>
    </location>
    <ligand>
        <name>ATP</name>
        <dbReference type="ChEBI" id="CHEBI:30616"/>
    </ligand>
</feature>
<dbReference type="InterPro" id="IPR001048">
    <property type="entry name" value="Asp/Glu/Uridylate_kinase"/>
</dbReference>
<dbReference type="KEGG" id="fwa:DCMF_12405"/>
<gene>
    <name evidence="8" type="primary">proB</name>
    <name evidence="10" type="ORF">DCMF_12405</name>
</gene>
<organism evidence="10 11">
    <name type="scientific">Formimonas warabiya</name>
    <dbReference type="NCBI Taxonomy" id="1761012"/>
    <lineage>
        <taxon>Bacteria</taxon>
        <taxon>Bacillati</taxon>
        <taxon>Bacillota</taxon>
        <taxon>Clostridia</taxon>
        <taxon>Eubacteriales</taxon>
        <taxon>Peptococcaceae</taxon>
        <taxon>Candidatus Formimonas</taxon>
    </lineage>
</organism>
<keyword evidence="7 8" id="KW-0067">ATP-binding</keyword>
<dbReference type="PANTHER" id="PTHR43654:SF3">
    <property type="entry name" value="GLUTAMATE 5-KINASE"/>
    <property type="match status" value="1"/>
</dbReference>
<evidence type="ECO:0000256" key="5">
    <source>
        <dbReference type="ARBA" id="ARBA00022741"/>
    </source>
</evidence>
<evidence type="ECO:0000256" key="1">
    <source>
        <dbReference type="ARBA" id="ARBA00022490"/>
    </source>
</evidence>
<keyword evidence="2 8" id="KW-0028">Amino-acid biosynthesis</keyword>